<gene>
    <name evidence="2" type="ORF">BJ508DRAFT_328107</name>
</gene>
<feature type="region of interest" description="Disordered" evidence="1">
    <location>
        <begin position="22"/>
        <end position="159"/>
    </location>
</feature>
<feature type="compositionally biased region" description="Basic and acidic residues" evidence="1">
    <location>
        <begin position="32"/>
        <end position="45"/>
    </location>
</feature>
<feature type="compositionally biased region" description="Polar residues" evidence="1">
    <location>
        <begin position="196"/>
        <end position="205"/>
    </location>
</feature>
<keyword evidence="3" id="KW-1185">Reference proteome</keyword>
<accession>A0A3N4I2Q1</accession>
<reference evidence="2 3" key="1">
    <citation type="journal article" date="2018" name="Nat. Ecol. Evol.">
        <title>Pezizomycetes genomes reveal the molecular basis of ectomycorrhizal truffle lifestyle.</title>
        <authorList>
            <person name="Murat C."/>
            <person name="Payen T."/>
            <person name="Noel B."/>
            <person name="Kuo A."/>
            <person name="Morin E."/>
            <person name="Chen J."/>
            <person name="Kohler A."/>
            <person name="Krizsan K."/>
            <person name="Balestrini R."/>
            <person name="Da Silva C."/>
            <person name="Montanini B."/>
            <person name="Hainaut M."/>
            <person name="Levati E."/>
            <person name="Barry K.W."/>
            <person name="Belfiori B."/>
            <person name="Cichocki N."/>
            <person name="Clum A."/>
            <person name="Dockter R.B."/>
            <person name="Fauchery L."/>
            <person name="Guy J."/>
            <person name="Iotti M."/>
            <person name="Le Tacon F."/>
            <person name="Lindquist E.A."/>
            <person name="Lipzen A."/>
            <person name="Malagnac F."/>
            <person name="Mello A."/>
            <person name="Molinier V."/>
            <person name="Miyauchi S."/>
            <person name="Poulain J."/>
            <person name="Riccioni C."/>
            <person name="Rubini A."/>
            <person name="Sitrit Y."/>
            <person name="Splivallo R."/>
            <person name="Traeger S."/>
            <person name="Wang M."/>
            <person name="Zifcakova L."/>
            <person name="Wipf D."/>
            <person name="Zambonelli A."/>
            <person name="Paolocci F."/>
            <person name="Nowrousian M."/>
            <person name="Ottonello S."/>
            <person name="Baldrian P."/>
            <person name="Spatafora J.W."/>
            <person name="Henrissat B."/>
            <person name="Nagy L.G."/>
            <person name="Aury J.M."/>
            <person name="Wincker P."/>
            <person name="Grigoriev I.V."/>
            <person name="Bonfante P."/>
            <person name="Martin F.M."/>
        </authorList>
    </citation>
    <scope>NUCLEOTIDE SEQUENCE [LARGE SCALE GENOMIC DNA]</scope>
    <source>
        <strain evidence="2 3">RN42</strain>
    </source>
</reference>
<feature type="compositionally biased region" description="Basic and acidic residues" evidence="1">
    <location>
        <begin position="91"/>
        <end position="111"/>
    </location>
</feature>
<sequence length="376" mass="41017">MPLIKKVNDLINNGRAYVARRNTYSESTAGSVHEEELSSHAKIEDDSSSTSSGTRGASLSGSWDDCDFTGKRRPDDIDNGNPTRPVKKAKGKEDLVGPPKSCKECKGKGRQNEPCSRPPRSLIPIPVTADSIFEPDRYWEDNSTDEETDHTSPAPRSRAPYFALMRQAEELGVSLTADNPLYEKICGSGSKKPCPNLSSSSQPGPSATKPKETDHGRLVEPSPTRHNMPIPSLGKMPIHQVPSIASSWEQHHIESQLFKAQSTELVSRPPLRRSPSSYSIILKESWEKLPSRPKSPSVIDNSNCDSLSNSWASLEPPAVAGTRPGTPWEFLERVRRGKAAAVERNTVFEPCHLEAGLGSRCSSDVDLVGGGVGRSR</sequence>
<evidence type="ECO:0000313" key="3">
    <source>
        <dbReference type="Proteomes" id="UP000275078"/>
    </source>
</evidence>
<dbReference type="AlphaFoldDB" id="A0A3N4I2Q1"/>
<protein>
    <submittedName>
        <fullName evidence="2">Uncharacterized protein</fullName>
    </submittedName>
</protein>
<name>A0A3N4I2Q1_ASCIM</name>
<evidence type="ECO:0000313" key="2">
    <source>
        <dbReference type="EMBL" id="RPA79676.1"/>
    </source>
</evidence>
<feature type="compositionally biased region" description="Low complexity" evidence="1">
    <location>
        <begin position="48"/>
        <end position="62"/>
    </location>
</feature>
<evidence type="ECO:0000256" key="1">
    <source>
        <dbReference type="SAM" id="MobiDB-lite"/>
    </source>
</evidence>
<feature type="region of interest" description="Disordered" evidence="1">
    <location>
        <begin position="189"/>
        <end position="231"/>
    </location>
</feature>
<dbReference type="EMBL" id="ML119696">
    <property type="protein sequence ID" value="RPA79676.1"/>
    <property type="molecule type" value="Genomic_DNA"/>
</dbReference>
<proteinExistence type="predicted"/>
<organism evidence="2 3">
    <name type="scientific">Ascobolus immersus RN42</name>
    <dbReference type="NCBI Taxonomy" id="1160509"/>
    <lineage>
        <taxon>Eukaryota</taxon>
        <taxon>Fungi</taxon>
        <taxon>Dikarya</taxon>
        <taxon>Ascomycota</taxon>
        <taxon>Pezizomycotina</taxon>
        <taxon>Pezizomycetes</taxon>
        <taxon>Pezizales</taxon>
        <taxon>Ascobolaceae</taxon>
        <taxon>Ascobolus</taxon>
    </lineage>
</organism>
<dbReference type="Proteomes" id="UP000275078">
    <property type="component" value="Unassembled WGS sequence"/>
</dbReference>
<feature type="compositionally biased region" description="Basic and acidic residues" evidence="1">
    <location>
        <begin position="209"/>
        <end position="218"/>
    </location>
</feature>